<dbReference type="GO" id="GO:0006508">
    <property type="term" value="P:proteolysis"/>
    <property type="evidence" value="ECO:0007669"/>
    <property type="project" value="UniProtKB-KW"/>
</dbReference>
<keyword evidence="2" id="KW-0812">Transmembrane</keyword>
<dbReference type="InterPro" id="IPR003675">
    <property type="entry name" value="Rce1/LyrA-like_dom"/>
</dbReference>
<feature type="transmembrane region" description="Helical" evidence="2">
    <location>
        <begin position="121"/>
        <end position="138"/>
    </location>
</feature>
<name>A0A3S4RXN1_9ACTO</name>
<dbReference type="KEGG" id="ahw:NCTC11636_02007"/>
<keyword evidence="2" id="KW-0472">Membrane</keyword>
<evidence type="ECO:0000313" key="4">
    <source>
        <dbReference type="EMBL" id="VEG29356.1"/>
    </source>
</evidence>
<dbReference type="InterPro" id="IPR052710">
    <property type="entry name" value="CAAX_protease"/>
</dbReference>
<feature type="transmembrane region" description="Helical" evidence="2">
    <location>
        <begin position="91"/>
        <end position="109"/>
    </location>
</feature>
<accession>A0A3S4RXN1</accession>
<feature type="transmembrane region" description="Helical" evidence="2">
    <location>
        <begin position="264"/>
        <end position="282"/>
    </location>
</feature>
<dbReference type="AlphaFoldDB" id="A0A3S4RXN1"/>
<feature type="compositionally biased region" description="Gly residues" evidence="1">
    <location>
        <begin position="65"/>
        <end position="78"/>
    </location>
</feature>
<evidence type="ECO:0000313" key="5">
    <source>
        <dbReference type="Proteomes" id="UP000266895"/>
    </source>
</evidence>
<dbReference type="Pfam" id="PF02517">
    <property type="entry name" value="Rce1-like"/>
    <property type="match status" value="1"/>
</dbReference>
<evidence type="ECO:0000256" key="2">
    <source>
        <dbReference type="SAM" id="Phobius"/>
    </source>
</evidence>
<dbReference type="EMBL" id="LR134350">
    <property type="protein sequence ID" value="VEG29356.1"/>
    <property type="molecule type" value="Genomic_DNA"/>
</dbReference>
<dbReference type="GO" id="GO:0004175">
    <property type="term" value="F:endopeptidase activity"/>
    <property type="evidence" value="ECO:0007669"/>
    <property type="project" value="UniProtKB-ARBA"/>
</dbReference>
<evidence type="ECO:0000256" key="1">
    <source>
        <dbReference type="SAM" id="MobiDB-lite"/>
    </source>
</evidence>
<dbReference type="Proteomes" id="UP000266895">
    <property type="component" value="Chromosome"/>
</dbReference>
<protein>
    <submittedName>
        <fullName evidence="4">CAAX amino terminal protease self- immunity</fullName>
    </submittedName>
</protein>
<keyword evidence="4" id="KW-0645">Protease</keyword>
<dbReference type="GO" id="GO:0080120">
    <property type="term" value="P:CAAX-box protein maturation"/>
    <property type="evidence" value="ECO:0007669"/>
    <property type="project" value="UniProtKB-ARBA"/>
</dbReference>
<sequence>MSAGASRRVQDPGASEPSLLAGVRPPREAEGSRGRGAGADDGRTGSRRVGSSRDGLPGDWTPGDGSPGDGSPGDGPPGAGAPAHRPRGHDVVLRAAFVAGYVCVFLLKLPTLWVPEGQRHGLTMTAYVVLFVLGVLGWRTELVDRFRQVVARKRRALATLGLGFLLIIVVETAGGLAAQWLSEVVPGGRAGLVNDSNVMAVVDRYPPWVIVAVLAVAGPIVEELFFRQLLLTGVARFSRPWVGLLVSSVLFGTLHMSSLHASEWIGVIPHACFGLALGVVFLRTRRNLVFPATLHVLNNLSAVLPMI</sequence>
<feature type="transmembrane region" description="Helical" evidence="2">
    <location>
        <begin position="205"/>
        <end position="226"/>
    </location>
</feature>
<gene>
    <name evidence="4" type="ORF">NCTC11636_02007</name>
</gene>
<keyword evidence="4" id="KW-0378">Hydrolase</keyword>
<proteinExistence type="predicted"/>
<feature type="domain" description="CAAX prenyl protease 2/Lysostaphin resistance protein A-like" evidence="3">
    <location>
        <begin position="207"/>
        <end position="300"/>
    </location>
</feature>
<keyword evidence="5" id="KW-1185">Reference proteome</keyword>
<feature type="compositionally biased region" description="Basic and acidic residues" evidence="1">
    <location>
        <begin position="25"/>
        <end position="44"/>
    </location>
</feature>
<feature type="region of interest" description="Disordered" evidence="1">
    <location>
        <begin position="1"/>
        <end position="86"/>
    </location>
</feature>
<dbReference type="PANTHER" id="PTHR36435:SF1">
    <property type="entry name" value="CAAX AMINO TERMINAL PROTEASE FAMILY PROTEIN"/>
    <property type="match status" value="1"/>
</dbReference>
<evidence type="ECO:0000259" key="3">
    <source>
        <dbReference type="Pfam" id="PF02517"/>
    </source>
</evidence>
<feature type="transmembrane region" description="Helical" evidence="2">
    <location>
        <begin position="159"/>
        <end position="181"/>
    </location>
</feature>
<feature type="transmembrane region" description="Helical" evidence="2">
    <location>
        <begin position="238"/>
        <end position="258"/>
    </location>
</feature>
<organism evidence="4 5">
    <name type="scientific">Actinomyces howellii</name>
    <dbReference type="NCBI Taxonomy" id="52771"/>
    <lineage>
        <taxon>Bacteria</taxon>
        <taxon>Bacillati</taxon>
        <taxon>Actinomycetota</taxon>
        <taxon>Actinomycetes</taxon>
        <taxon>Actinomycetales</taxon>
        <taxon>Actinomycetaceae</taxon>
        <taxon>Actinomyces</taxon>
    </lineage>
</organism>
<dbReference type="PANTHER" id="PTHR36435">
    <property type="entry name" value="SLR1288 PROTEIN"/>
    <property type="match status" value="1"/>
</dbReference>
<keyword evidence="2" id="KW-1133">Transmembrane helix</keyword>
<dbReference type="OrthoDB" id="9782250at2"/>
<reference evidence="4 5" key="1">
    <citation type="submission" date="2018-12" db="EMBL/GenBank/DDBJ databases">
        <authorList>
            <consortium name="Pathogen Informatics"/>
        </authorList>
    </citation>
    <scope>NUCLEOTIDE SEQUENCE [LARGE SCALE GENOMIC DNA]</scope>
    <source>
        <strain evidence="4 5">NCTC11636</strain>
    </source>
</reference>